<evidence type="ECO:0000313" key="9">
    <source>
        <dbReference type="EMBL" id="MCP2263273.1"/>
    </source>
</evidence>
<evidence type="ECO:0000256" key="7">
    <source>
        <dbReference type="SAM" id="Phobius"/>
    </source>
</evidence>
<evidence type="ECO:0000256" key="6">
    <source>
        <dbReference type="ARBA" id="ARBA00023136"/>
    </source>
</evidence>
<feature type="transmembrane region" description="Helical" evidence="7">
    <location>
        <begin position="329"/>
        <end position="347"/>
    </location>
</feature>
<proteinExistence type="inferred from homology"/>
<feature type="transmembrane region" description="Helical" evidence="7">
    <location>
        <begin position="115"/>
        <end position="136"/>
    </location>
</feature>
<name>A0A9X2G062_9MICO</name>
<feature type="transmembrane region" description="Helical" evidence="7">
    <location>
        <begin position="304"/>
        <end position="323"/>
    </location>
</feature>
<sequence length="451" mass="45544">MDDNRCRITVVGMRRRVNLAVPARAPIGEYLPDLIHRCGQVGDDTLPPAWSLARAGEPPLPPSMSLLEAQVVDGATLYLRDLVAGETDGPLVTDLEDAVVDEGGRWERWSGWHRALTAVVLATLGFLAAVATFVVTTPDSPLAGLVAAAYGSALVLVAGLATRKDWPVPAPLRVGLALVAVPALALAGYALPVSRVSENAAVVAAAGGAAIGALAVLLAVIDVWTLTVALLAVVSVPVAVLLALVRADATERVAVVTVVALVLLALGPGLAGRLASLPPGQGAAAPVTDASAEAAAVLDRSRRVLVAWSVTAAVVLVSGLVVLSRSTNLYAVFLVLCVGLALIAQAGQSTVPAAVVPVLTAGVAGLVALGLQAPATFLPWLPGPLQMLVVCGLCLTAMVVGLVKLVEPADDGGARPAWIGSVASTLSVLSIALAVGVFGVFEALAQVGGQL</sequence>
<dbReference type="Proteomes" id="UP001139493">
    <property type="component" value="Unassembled WGS sequence"/>
</dbReference>
<feature type="domain" description="EccD-like transmembrane" evidence="8">
    <location>
        <begin position="118"/>
        <end position="444"/>
    </location>
</feature>
<evidence type="ECO:0000256" key="5">
    <source>
        <dbReference type="ARBA" id="ARBA00022989"/>
    </source>
</evidence>
<accession>A0A9X2G062</accession>
<feature type="transmembrane region" description="Helical" evidence="7">
    <location>
        <begin position="385"/>
        <end position="406"/>
    </location>
</feature>
<dbReference type="AlphaFoldDB" id="A0A9X2G062"/>
<feature type="transmembrane region" description="Helical" evidence="7">
    <location>
        <begin position="354"/>
        <end position="373"/>
    </location>
</feature>
<dbReference type="Gene3D" id="3.10.20.90">
    <property type="entry name" value="Phosphatidylinositol 3-kinase Catalytic Subunit, Chain A, domain 1"/>
    <property type="match status" value="1"/>
</dbReference>
<dbReference type="Pfam" id="PF19053">
    <property type="entry name" value="EccD"/>
    <property type="match status" value="1"/>
</dbReference>
<dbReference type="InterPro" id="IPR024962">
    <property type="entry name" value="YukD-like"/>
</dbReference>
<dbReference type="NCBIfam" id="TIGR03920">
    <property type="entry name" value="T7SS_EccD"/>
    <property type="match status" value="1"/>
</dbReference>
<organism evidence="9 10">
    <name type="scientific">Promicromonospora thailandica</name>
    <dbReference type="NCBI Taxonomy" id="765201"/>
    <lineage>
        <taxon>Bacteria</taxon>
        <taxon>Bacillati</taxon>
        <taxon>Actinomycetota</taxon>
        <taxon>Actinomycetes</taxon>
        <taxon>Micrococcales</taxon>
        <taxon>Promicromonosporaceae</taxon>
        <taxon>Promicromonospora</taxon>
    </lineage>
</organism>
<dbReference type="InterPro" id="IPR044049">
    <property type="entry name" value="EccD_transm"/>
</dbReference>
<comment type="subcellular location">
    <subcellularLocation>
        <location evidence="1">Cell membrane</location>
        <topology evidence="1">Multi-pass membrane protein</topology>
    </subcellularLocation>
</comment>
<evidence type="ECO:0000256" key="1">
    <source>
        <dbReference type="ARBA" id="ARBA00004651"/>
    </source>
</evidence>
<comment type="caution">
    <text evidence="9">The sequence shown here is derived from an EMBL/GenBank/DDBJ whole genome shotgun (WGS) entry which is preliminary data.</text>
</comment>
<feature type="transmembrane region" description="Helical" evidence="7">
    <location>
        <begin position="418"/>
        <end position="441"/>
    </location>
</feature>
<keyword evidence="3" id="KW-1003">Cell membrane</keyword>
<evidence type="ECO:0000256" key="2">
    <source>
        <dbReference type="ARBA" id="ARBA00006162"/>
    </source>
</evidence>
<reference evidence="9" key="1">
    <citation type="submission" date="2022-06" db="EMBL/GenBank/DDBJ databases">
        <title>Genomic Encyclopedia of Archaeal and Bacterial Type Strains, Phase II (KMG-II): from individual species to whole genera.</title>
        <authorList>
            <person name="Goeker M."/>
        </authorList>
    </citation>
    <scope>NUCLEOTIDE SEQUENCE</scope>
    <source>
        <strain evidence="9">DSM 26652</strain>
    </source>
</reference>
<feature type="transmembrane region" description="Helical" evidence="7">
    <location>
        <begin position="174"/>
        <end position="194"/>
    </location>
</feature>
<feature type="transmembrane region" description="Helical" evidence="7">
    <location>
        <begin position="228"/>
        <end position="247"/>
    </location>
</feature>
<feature type="transmembrane region" description="Helical" evidence="7">
    <location>
        <begin position="142"/>
        <end position="162"/>
    </location>
</feature>
<protein>
    <submittedName>
        <fullName evidence="9">Type VII secretion integral membrane protein EccD</fullName>
    </submittedName>
</protein>
<evidence type="ECO:0000313" key="10">
    <source>
        <dbReference type="Proteomes" id="UP001139493"/>
    </source>
</evidence>
<evidence type="ECO:0000256" key="4">
    <source>
        <dbReference type="ARBA" id="ARBA00022692"/>
    </source>
</evidence>
<keyword evidence="5 7" id="KW-1133">Transmembrane helix</keyword>
<dbReference type="Pfam" id="PF08817">
    <property type="entry name" value="YukD"/>
    <property type="match status" value="1"/>
</dbReference>
<evidence type="ECO:0000256" key="3">
    <source>
        <dbReference type="ARBA" id="ARBA00022475"/>
    </source>
</evidence>
<dbReference type="RefSeq" id="WP_253832602.1">
    <property type="nucleotide sequence ID" value="NZ_JAMTCS010000001.1"/>
</dbReference>
<feature type="transmembrane region" description="Helical" evidence="7">
    <location>
        <begin position="200"/>
        <end position="221"/>
    </location>
</feature>
<comment type="similarity">
    <text evidence="2">Belongs to the EccD/Snm4 family.</text>
</comment>
<keyword evidence="10" id="KW-1185">Reference proteome</keyword>
<keyword evidence="6 7" id="KW-0472">Membrane</keyword>
<keyword evidence="4 7" id="KW-0812">Transmembrane</keyword>
<dbReference type="EMBL" id="JAMTCS010000001">
    <property type="protein sequence ID" value="MCP2263273.1"/>
    <property type="molecule type" value="Genomic_DNA"/>
</dbReference>
<gene>
    <name evidence="9" type="ORF">APR03_000596</name>
</gene>
<dbReference type="InterPro" id="IPR006707">
    <property type="entry name" value="T7SS_EccD"/>
</dbReference>
<dbReference type="GO" id="GO:0005886">
    <property type="term" value="C:plasma membrane"/>
    <property type="evidence" value="ECO:0007669"/>
    <property type="project" value="UniProtKB-SubCell"/>
</dbReference>
<feature type="transmembrane region" description="Helical" evidence="7">
    <location>
        <begin position="253"/>
        <end position="271"/>
    </location>
</feature>
<evidence type="ECO:0000259" key="8">
    <source>
        <dbReference type="Pfam" id="PF19053"/>
    </source>
</evidence>